<evidence type="ECO:0000313" key="4">
    <source>
        <dbReference type="EMBL" id="RGR70279.1"/>
    </source>
</evidence>
<evidence type="ECO:0000256" key="2">
    <source>
        <dbReference type="HAMAP-Rule" id="MF_00274"/>
    </source>
</evidence>
<comment type="function">
    <text evidence="2">Binds to DNA and alters its conformation. May be involved in regulation of gene expression, nucleoid organization and DNA protection.</text>
</comment>
<dbReference type="Gene3D" id="3.30.1310.10">
    <property type="entry name" value="Nucleoid-associated protein YbaB-like domain"/>
    <property type="match status" value="1"/>
</dbReference>
<dbReference type="Pfam" id="PF02575">
    <property type="entry name" value="YbaB_DNA_bd"/>
    <property type="match status" value="1"/>
</dbReference>
<keyword evidence="5" id="KW-1185">Reference proteome</keyword>
<dbReference type="PANTHER" id="PTHR33449:SF1">
    <property type="entry name" value="NUCLEOID-ASSOCIATED PROTEIN YBAB"/>
    <property type="match status" value="1"/>
</dbReference>
<dbReference type="RefSeq" id="WP_006058166.1">
    <property type="nucleotide sequence ID" value="NZ_CABJCV010000021.1"/>
</dbReference>
<name>A0A412FQ50_9FIRM</name>
<proteinExistence type="inferred from homology"/>
<dbReference type="HAMAP" id="MF_00274">
    <property type="entry name" value="DNA_YbaB_EbfC"/>
    <property type="match status" value="1"/>
</dbReference>
<dbReference type="GO" id="GO:0043590">
    <property type="term" value="C:bacterial nucleoid"/>
    <property type="evidence" value="ECO:0007669"/>
    <property type="project" value="UniProtKB-UniRule"/>
</dbReference>
<comment type="subcellular location">
    <subcellularLocation>
        <location evidence="2">Cytoplasm</location>
        <location evidence="2">Nucleoid</location>
    </subcellularLocation>
</comment>
<comment type="subunit">
    <text evidence="2">Homodimer.</text>
</comment>
<dbReference type="InterPro" id="IPR036894">
    <property type="entry name" value="YbaB-like_sf"/>
</dbReference>
<dbReference type="GeneID" id="83016539"/>
<dbReference type="PANTHER" id="PTHR33449">
    <property type="entry name" value="NUCLEOID-ASSOCIATED PROTEIN YBAB"/>
    <property type="match status" value="1"/>
</dbReference>
<protein>
    <recommendedName>
        <fullName evidence="2">Nucleoid-associated protein DWY25_14145</fullName>
    </recommendedName>
</protein>
<dbReference type="Proteomes" id="UP000284178">
    <property type="component" value="Unassembled WGS sequence"/>
</dbReference>
<sequence length="102" mass="11142">MNIQHLLKQAQQMQNQIGKVEKEIEATEYTATAGGDAVKVTLTGKMEVTSIEISEDLLTADSREMLQDTMMIAVNAALAAAVKDKEERMNKITQGVKMPGAF</sequence>
<keyword evidence="1 2" id="KW-0238">DNA-binding</keyword>
<evidence type="ECO:0000256" key="1">
    <source>
        <dbReference type="ARBA" id="ARBA00023125"/>
    </source>
</evidence>
<accession>A0A412FQ50</accession>
<comment type="similarity">
    <text evidence="2">Belongs to the YbaB/EbfC family.</text>
</comment>
<organism evidence="4 5">
    <name type="scientific">Holdemania filiformis</name>
    <dbReference type="NCBI Taxonomy" id="61171"/>
    <lineage>
        <taxon>Bacteria</taxon>
        <taxon>Bacillati</taxon>
        <taxon>Bacillota</taxon>
        <taxon>Erysipelotrichia</taxon>
        <taxon>Erysipelotrichales</taxon>
        <taxon>Erysipelotrichaceae</taxon>
        <taxon>Holdemania</taxon>
    </lineage>
</organism>
<dbReference type="PIRSF" id="PIRSF004555">
    <property type="entry name" value="UCP004555"/>
    <property type="match status" value="1"/>
</dbReference>
<gene>
    <name evidence="4" type="ORF">DWY25_14145</name>
</gene>
<reference evidence="4 5" key="1">
    <citation type="submission" date="2018-08" db="EMBL/GenBank/DDBJ databases">
        <title>A genome reference for cultivated species of the human gut microbiota.</title>
        <authorList>
            <person name="Zou Y."/>
            <person name="Xue W."/>
            <person name="Luo G."/>
        </authorList>
    </citation>
    <scope>NUCLEOTIDE SEQUENCE [LARGE SCALE GENOMIC DNA]</scope>
    <source>
        <strain evidence="4 5">AF24-29</strain>
    </source>
</reference>
<dbReference type="SUPFAM" id="SSF82607">
    <property type="entry name" value="YbaB-like"/>
    <property type="match status" value="1"/>
</dbReference>
<dbReference type="GO" id="GO:0005829">
    <property type="term" value="C:cytosol"/>
    <property type="evidence" value="ECO:0007669"/>
    <property type="project" value="TreeGrafter"/>
</dbReference>
<comment type="caution">
    <text evidence="4">The sequence shown here is derived from an EMBL/GenBank/DDBJ whole genome shotgun (WGS) entry which is preliminary data.</text>
</comment>
<keyword evidence="2" id="KW-0963">Cytoplasm</keyword>
<keyword evidence="3" id="KW-0175">Coiled coil</keyword>
<dbReference type="NCBIfam" id="TIGR00103">
    <property type="entry name" value="DNA_YbaB_EbfC"/>
    <property type="match status" value="1"/>
</dbReference>
<evidence type="ECO:0000256" key="3">
    <source>
        <dbReference type="SAM" id="Coils"/>
    </source>
</evidence>
<dbReference type="InterPro" id="IPR004401">
    <property type="entry name" value="YbaB/EbfC"/>
</dbReference>
<dbReference type="AlphaFoldDB" id="A0A412FQ50"/>
<dbReference type="GO" id="GO:0003677">
    <property type="term" value="F:DNA binding"/>
    <property type="evidence" value="ECO:0007669"/>
    <property type="project" value="UniProtKB-UniRule"/>
</dbReference>
<feature type="coiled-coil region" evidence="3">
    <location>
        <begin position="3"/>
        <end position="30"/>
    </location>
</feature>
<dbReference type="EMBL" id="QRUP01000021">
    <property type="protein sequence ID" value="RGR70279.1"/>
    <property type="molecule type" value="Genomic_DNA"/>
</dbReference>
<evidence type="ECO:0000313" key="5">
    <source>
        <dbReference type="Proteomes" id="UP000284178"/>
    </source>
</evidence>